<dbReference type="SUPFAM" id="SSF55890">
    <property type="entry name" value="Sporulation response regulatory protein Spo0B"/>
    <property type="match status" value="1"/>
</dbReference>
<dbReference type="InterPro" id="IPR037100">
    <property type="entry name" value="Spo0B_C_sf"/>
</dbReference>
<gene>
    <name evidence="5" type="ORF">FKZ59_11365</name>
</gene>
<keyword evidence="3" id="KW-0418">Kinase</keyword>
<evidence type="ECO:0000256" key="2">
    <source>
        <dbReference type="ARBA" id="ARBA00022679"/>
    </source>
</evidence>
<reference evidence="5 6" key="1">
    <citation type="submission" date="2019-06" db="EMBL/GenBank/DDBJ databases">
        <title>Genome sequence of Ureibacillus terrenus.</title>
        <authorList>
            <person name="Maclea K.S."/>
            <person name="Simoes M."/>
        </authorList>
    </citation>
    <scope>NUCLEOTIDE SEQUENCE [LARGE SCALE GENOMIC DNA]</scope>
    <source>
        <strain evidence="5 6">ATCC BAA-384</strain>
    </source>
</reference>
<dbReference type="Proteomes" id="UP000315753">
    <property type="component" value="Unassembled WGS sequence"/>
</dbReference>
<dbReference type="InterPro" id="IPR016120">
    <property type="entry name" value="Sig_transdc_His_kin_SpoOB"/>
</dbReference>
<dbReference type="EMBL" id="VIGD01000015">
    <property type="protein sequence ID" value="TQE90114.1"/>
    <property type="molecule type" value="Genomic_DNA"/>
</dbReference>
<dbReference type="InterPro" id="IPR039506">
    <property type="entry name" value="SPOB_a"/>
</dbReference>
<keyword evidence="1" id="KW-0597">Phosphoprotein</keyword>
<name>A0A540V053_9BACL</name>
<sequence length="202" mass="24050">MYKKPLSDRRNKRKKLLYLNKVSLSIMGVGELTKLSVSEILRAANHDFINQLQLIKMNLDLNRIDDAKKIIENYCHQYKSYSNLNKLNWPKTVEWIQTFHYRFPSIEFLLKSHVAMTPSVKKDAETVEYLEKTIQHVSPHLDPYSEHRLLIEVEATERWVKITFDLHGKWDVEPLRDKPSDLEISTEKETCNDWKYVLNFKE</sequence>
<dbReference type="AlphaFoldDB" id="A0A540V053"/>
<evidence type="ECO:0000313" key="5">
    <source>
        <dbReference type="EMBL" id="TQE90114.1"/>
    </source>
</evidence>
<evidence type="ECO:0000256" key="1">
    <source>
        <dbReference type="ARBA" id="ARBA00022553"/>
    </source>
</evidence>
<dbReference type="Pfam" id="PF14689">
    <property type="entry name" value="SPOB_a"/>
    <property type="match status" value="1"/>
</dbReference>
<keyword evidence="6" id="KW-1185">Reference proteome</keyword>
<evidence type="ECO:0000256" key="3">
    <source>
        <dbReference type="ARBA" id="ARBA00022777"/>
    </source>
</evidence>
<accession>A0A540V053</accession>
<evidence type="ECO:0000313" key="6">
    <source>
        <dbReference type="Proteomes" id="UP000315753"/>
    </source>
</evidence>
<organism evidence="5 6">
    <name type="scientific">Ureibacillus terrenus</name>
    <dbReference type="NCBI Taxonomy" id="118246"/>
    <lineage>
        <taxon>Bacteria</taxon>
        <taxon>Bacillati</taxon>
        <taxon>Bacillota</taxon>
        <taxon>Bacilli</taxon>
        <taxon>Bacillales</taxon>
        <taxon>Caryophanaceae</taxon>
        <taxon>Ureibacillus</taxon>
    </lineage>
</organism>
<protein>
    <submittedName>
        <fullName evidence="5">Sporulation protein</fullName>
    </submittedName>
</protein>
<dbReference type="Gene3D" id="3.30.565.30">
    <property type="entry name" value="Sporulation initiation phosphotransferase B (SpoOB), C-terminal domain"/>
    <property type="match status" value="1"/>
</dbReference>
<dbReference type="GO" id="GO:0000155">
    <property type="term" value="F:phosphorelay sensor kinase activity"/>
    <property type="evidence" value="ECO:0007669"/>
    <property type="project" value="InterPro"/>
</dbReference>
<feature type="domain" description="SpoOB alpha-helical" evidence="4">
    <location>
        <begin position="37"/>
        <end position="87"/>
    </location>
</feature>
<dbReference type="OrthoDB" id="2375606at2"/>
<dbReference type="Gene3D" id="1.10.287.130">
    <property type="match status" value="1"/>
</dbReference>
<keyword evidence="2" id="KW-0808">Transferase</keyword>
<proteinExistence type="predicted"/>
<comment type="caution">
    <text evidence="5">The sequence shown here is derived from an EMBL/GenBank/DDBJ whole genome shotgun (WGS) entry which is preliminary data.</text>
</comment>
<evidence type="ECO:0000259" key="4">
    <source>
        <dbReference type="Pfam" id="PF14689"/>
    </source>
</evidence>